<feature type="transmembrane region" description="Helical" evidence="5">
    <location>
        <begin position="97"/>
        <end position="121"/>
    </location>
</feature>
<gene>
    <name evidence="6" type="ORF">Spa11_02510</name>
</gene>
<protein>
    <recommendedName>
        <fullName evidence="8">Chloroplast import component protein (Tic20)</fullName>
    </recommendedName>
</protein>
<evidence type="ECO:0000256" key="1">
    <source>
        <dbReference type="ARBA" id="ARBA00004141"/>
    </source>
</evidence>
<dbReference type="RefSeq" id="WP_231933102.1">
    <property type="nucleotide sequence ID" value="NZ_CP036349.1"/>
</dbReference>
<evidence type="ECO:0000256" key="3">
    <source>
        <dbReference type="ARBA" id="ARBA00022989"/>
    </source>
</evidence>
<sequence length="138" mass="15002">MEQKNPYANFGAEPAEPPASPHHSQPVGPAADMTWPILLHLSLFAGYVVPLAGFIAPLVIWLTMKDESPEIDAHGRVVVNWIITSVIWWAIALALCLVFIGIPLVIFLGAISVIFPIIGAVKASNGQLWKYPTSIAFF</sequence>
<feature type="transmembrane region" description="Helical" evidence="5">
    <location>
        <begin position="73"/>
        <end position="91"/>
    </location>
</feature>
<evidence type="ECO:0000256" key="5">
    <source>
        <dbReference type="SAM" id="Phobius"/>
    </source>
</evidence>
<dbReference type="InterPro" id="IPR019109">
    <property type="entry name" value="MamF_MmsF"/>
</dbReference>
<keyword evidence="4 5" id="KW-0472">Membrane</keyword>
<dbReference type="AlphaFoldDB" id="A0A518K2R0"/>
<evidence type="ECO:0000256" key="4">
    <source>
        <dbReference type="ARBA" id="ARBA00023136"/>
    </source>
</evidence>
<keyword evidence="3 5" id="KW-1133">Transmembrane helix</keyword>
<proteinExistence type="predicted"/>
<evidence type="ECO:0000313" key="7">
    <source>
        <dbReference type="Proteomes" id="UP000316426"/>
    </source>
</evidence>
<accession>A0A518K2R0</accession>
<comment type="subcellular location">
    <subcellularLocation>
        <location evidence="1">Membrane</location>
        <topology evidence="1">Multi-pass membrane protein</topology>
    </subcellularLocation>
</comment>
<evidence type="ECO:0000313" key="6">
    <source>
        <dbReference type="EMBL" id="QDV72081.1"/>
    </source>
</evidence>
<dbReference type="EMBL" id="CP036349">
    <property type="protein sequence ID" value="QDV72081.1"/>
    <property type="molecule type" value="Genomic_DNA"/>
</dbReference>
<name>A0A518K2R0_9BACT</name>
<feature type="transmembrane region" description="Helical" evidence="5">
    <location>
        <begin position="37"/>
        <end position="61"/>
    </location>
</feature>
<keyword evidence="2 5" id="KW-0812">Transmembrane</keyword>
<evidence type="ECO:0008006" key="8">
    <source>
        <dbReference type="Google" id="ProtNLM"/>
    </source>
</evidence>
<organism evidence="6 7">
    <name type="scientific">Botrimarina mediterranea</name>
    <dbReference type="NCBI Taxonomy" id="2528022"/>
    <lineage>
        <taxon>Bacteria</taxon>
        <taxon>Pseudomonadati</taxon>
        <taxon>Planctomycetota</taxon>
        <taxon>Planctomycetia</taxon>
        <taxon>Pirellulales</taxon>
        <taxon>Lacipirellulaceae</taxon>
        <taxon>Botrimarina</taxon>
    </lineage>
</organism>
<dbReference type="Pfam" id="PF09685">
    <property type="entry name" value="MamF_MmsF"/>
    <property type="match status" value="1"/>
</dbReference>
<reference evidence="6 7" key="1">
    <citation type="submission" date="2019-02" db="EMBL/GenBank/DDBJ databases">
        <title>Deep-cultivation of Planctomycetes and their phenomic and genomic characterization uncovers novel biology.</title>
        <authorList>
            <person name="Wiegand S."/>
            <person name="Jogler M."/>
            <person name="Boedeker C."/>
            <person name="Pinto D."/>
            <person name="Vollmers J."/>
            <person name="Rivas-Marin E."/>
            <person name="Kohn T."/>
            <person name="Peeters S.H."/>
            <person name="Heuer A."/>
            <person name="Rast P."/>
            <person name="Oberbeckmann S."/>
            <person name="Bunk B."/>
            <person name="Jeske O."/>
            <person name="Meyerdierks A."/>
            <person name="Storesund J.E."/>
            <person name="Kallscheuer N."/>
            <person name="Luecker S."/>
            <person name="Lage O.M."/>
            <person name="Pohl T."/>
            <person name="Merkel B.J."/>
            <person name="Hornburger P."/>
            <person name="Mueller R.-W."/>
            <person name="Bruemmer F."/>
            <person name="Labrenz M."/>
            <person name="Spormann A.M."/>
            <person name="Op den Camp H."/>
            <person name="Overmann J."/>
            <person name="Amann R."/>
            <person name="Jetten M.S.M."/>
            <person name="Mascher T."/>
            <person name="Medema M.H."/>
            <person name="Devos D.P."/>
            <person name="Kaster A.-K."/>
            <person name="Ovreas L."/>
            <person name="Rohde M."/>
            <person name="Galperin M.Y."/>
            <person name="Jogler C."/>
        </authorList>
    </citation>
    <scope>NUCLEOTIDE SEQUENCE [LARGE SCALE GENOMIC DNA]</scope>
    <source>
        <strain evidence="6 7">Spa11</strain>
    </source>
</reference>
<dbReference type="KEGG" id="bmei:Spa11_02510"/>
<keyword evidence="7" id="KW-1185">Reference proteome</keyword>
<evidence type="ECO:0000256" key="2">
    <source>
        <dbReference type="ARBA" id="ARBA00022692"/>
    </source>
</evidence>
<dbReference type="Proteomes" id="UP000316426">
    <property type="component" value="Chromosome"/>
</dbReference>